<dbReference type="AlphaFoldDB" id="A0A0G4FTA4"/>
<keyword evidence="2" id="KW-0812">Transmembrane</keyword>
<evidence type="ECO:0000313" key="4">
    <source>
        <dbReference type="Proteomes" id="UP000041254"/>
    </source>
</evidence>
<reference evidence="3 4" key="1">
    <citation type="submission" date="2014-11" db="EMBL/GenBank/DDBJ databases">
        <authorList>
            <person name="Zhu J."/>
            <person name="Qi W."/>
            <person name="Song R."/>
        </authorList>
    </citation>
    <scope>NUCLEOTIDE SEQUENCE [LARGE SCALE GENOMIC DNA]</scope>
</reference>
<protein>
    <submittedName>
        <fullName evidence="3">Uncharacterized protein</fullName>
    </submittedName>
</protein>
<name>A0A0G4FTA4_VITBC</name>
<evidence type="ECO:0000256" key="2">
    <source>
        <dbReference type="SAM" id="Phobius"/>
    </source>
</evidence>
<gene>
    <name evidence="3" type="ORF">Vbra_5942</name>
</gene>
<keyword evidence="2" id="KW-1133">Transmembrane helix</keyword>
<dbReference type="EMBL" id="CDMY01000494">
    <property type="protein sequence ID" value="CEM17708.1"/>
    <property type="molecule type" value="Genomic_DNA"/>
</dbReference>
<evidence type="ECO:0000313" key="3">
    <source>
        <dbReference type="EMBL" id="CEM17708.1"/>
    </source>
</evidence>
<feature type="transmembrane region" description="Helical" evidence="2">
    <location>
        <begin position="91"/>
        <end position="113"/>
    </location>
</feature>
<dbReference type="Proteomes" id="UP000041254">
    <property type="component" value="Unassembled WGS sequence"/>
</dbReference>
<evidence type="ECO:0000256" key="1">
    <source>
        <dbReference type="SAM" id="MobiDB-lite"/>
    </source>
</evidence>
<sequence length="301" mass="34182">MNDTSNFSLPLHRWSLIGSPPPPRQTQSGTGGSEAGEEQQHLVDVEGWEGQWGDGLFDCDLDALSCLVGCHCCCPWCLAGITHHKARTLHCCAVLVVPLFSLLVSCGYTYLFYACGQRHFEHTYSILAGCPSRMSVVWHSQLLGERVSGVYEGLMDWPSAWVYAQRYRANQTERTLFDESMKRLHKECASTEMDELASDSDLSLVILLYQGLILLHLIILCLICAWLRGKIRYVFRIPAIDHAYDLGIVCCCWPCAEYRHVQRSLQDIPPALYKVSLLQRLAFWKRRGGRRLRRAALDEET</sequence>
<feature type="transmembrane region" description="Helical" evidence="2">
    <location>
        <begin position="202"/>
        <end position="227"/>
    </location>
</feature>
<organism evidence="3 4">
    <name type="scientific">Vitrella brassicaformis (strain CCMP3155)</name>
    <dbReference type="NCBI Taxonomy" id="1169540"/>
    <lineage>
        <taxon>Eukaryota</taxon>
        <taxon>Sar</taxon>
        <taxon>Alveolata</taxon>
        <taxon>Colpodellida</taxon>
        <taxon>Vitrellaceae</taxon>
        <taxon>Vitrella</taxon>
    </lineage>
</organism>
<proteinExistence type="predicted"/>
<dbReference type="InParanoid" id="A0A0G4FTA4"/>
<keyword evidence="4" id="KW-1185">Reference proteome</keyword>
<keyword evidence="2" id="KW-0472">Membrane</keyword>
<feature type="region of interest" description="Disordered" evidence="1">
    <location>
        <begin position="15"/>
        <end position="36"/>
    </location>
</feature>
<accession>A0A0G4FTA4</accession>
<dbReference type="VEuPathDB" id="CryptoDB:Vbra_5942"/>